<accession>A0A831R4X0</accession>
<protein>
    <submittedName>
        <fullName evidence="2">Uncharacterized protein</fullName>
    </submittedName>
</protein>
<evidence type="ECO:0000256" key="1">
    <source>
        <dbReference type="SAM" id="Phobius"/>
    </source>
</evidence>
<proteinExistence type="predicted"/>
<keyword evidence="1" id="KW-0812">Transmembrane</keyword>
<gene>
    <name evidence="2" type="ORF">ENI00_06970</name>
</gene>
<dbReference type="Proteomes" id="UP000885748">
    <property type="component" value="Unassembled WGS sequence"/>
</dbReference>
<comment type="caution">
    <text evidence="2">The sequence shown here is derived from an EMBL/GenBank/DDBJ whole genome shotgun (WGS) entry which is preliminary data.</text>
</comment>
<keyword evidence="1" id="KW-0472">Membrane</keyword>
<keyword evidence="1" id="KW-1133">Transmembrane helix</keyword>
<feature type="transmembrane region" description="Helical" evidence="1">
    <location>
        <begin position="20"/>
        <end position="41"/>
    </location>
</feature>
<sequence length="82" mass="8888">MAAILNGHDDAPWLIQNAQWFAILAIIVGVFVLLAIVLSAVTNRHLKPDIGLVILEVPTFNSSNDLLSGRATNRLARRNNSG</sequence>
<name>A0A831R4X0_9GAMM</name>
<reference evidence="2" key="1">
    <citation type="journal article" date="2020" name="mSystems">
        <title>Genome- and Community-Level Interaction Insights into Carbon Utilization and Element Cycling Functions of Hydrothermarchaeota in Hydrothermal Sediment.</title>
        <authorList>
            <person name="Zhou Z."/>
            <person name="Liu Y."/>
            <person name="Xu W."/>
            <person name="Pan J."/>
            <person name="Luo Z.H."/>
            <person name="Li M."/>
        </authorList>
    </citation>
    <scope>NUCLEOTIDE SEQUENCE [LARGE SCALE GENOMIC DNA]</scope>
    <source>
        <strain evidence="2">HyVt-357</strain>
    </source>
</reference>
<evidence type="ECO:0000313" key="2">
    <source>
        <dbReference type="EMBL" id="HEA52056.1"/>
    </source>
</evidence>
<dbReference type="EMBL" id="DRGY01000055">
    <property type="protein sequence ID" value="HEA52056.1"/>
    <property type="molecule type" value="Genomic_DNA"/>
</dbReference>
<organism evidence="2">
    <name type="scientific">Marinobacter antarcticus</name>
    <dbReference type="NCBI Taxonomy" id="564117"/>
    <lineage>
        <taxon>Bacteria</taxon>
        <taxon>Pseudomonadati</taxon>
        <taxon>Pseudomonadota</taxon>
        <taxon>Gammaproteobacteria</taxon>
        <taxon>Pseudomonadales</taxon>
        <taxon>Marinobacteraceae</taxon>
        <taxon>Marinobacter</taxon>
    </lineage>
</organism>
<dbReference type="RefSeq" id="WP_304100756.1">
    <property type="nucleotide sequence ID" value="NZ_DRGY01000055.1"/>
</dbReference>
<dbReference type="AlphaFoldDB" id="A0A831R4X0"/>
<feature type="non-terminal residue" evidence="2">
    <location>
        <position position="82"/>
    </location>
</feature>